<evidence type="ECO:0000256" key="17">
    <source>
        <dbReference type="ARBA" id="ARBA00058295"/>
    </source>
</evidence>
<dbReference type="SUPFAM" id="SSF49899">
    <property type="entry name" value="Concanavalin A-like lectins/glucanases"/>
    <property type="match status" value="3"/>
</dbReference>
<dbReference type="GO" id="GO:0005912">
    <property type="term" value="C:adherens junction"/>
    <property type="evidence" value="ECO:0007669"/>
    <property type="project" value="Ensembl"/>
</dbReference>
<dbReference type="PROSITE" id="PS00010">
    <property type="entry name" value="ASX_HYDROXYL"/>
    <property type="match status" value="10"/>
</dbReference>
<dbReference type="InterPro" id="IPR000742">
    <property type="entry name" value="EGF"/>
</dbReference>
<feature type="disulfide bond" evidence="21">
    <location>
        <begin position="1381"/>
        <end position="1390"/>
    </location>
</feature>
<dbReference type="Gene3D" id="2.10.25.10">
    <property type="entry name" value="Laminin"/>
    <property type="match status" value="17"/>
</dbReference>
<dbReference type="Gene3D" id="2.60.120.200">
    <property type="match status" value="3"/>
</dbReference>
<dbReference type="GO" id="GO:0001917">
    <property type="term" value="C:photoreceptor inner segment"/>
    <property type="evidence" value="ECO:0007669"/>
    <property type="project" value="UniProtKB-SubCell"/>
</dbReference>
<feature type="region of interest" description="Disordered" evidence="22">
    <location>
        <begin position="24"/>
        <end position="55"/>
    </location>
</feature>
<dbReference type="VGNC" id="VGNC:96002">
    <property type="gene designation" value="CRB1"/>
</dbReference>
<evidence type="ECO:0000256" key="12">
    <source>
        <dbReference type="ARBA" id="ARBA00022989"/>
    </source>
</evidence>
<evidence type="ECO:0000256" key="14">
    <source>
        <dbReference type="ARBA" id="ARBA00023157"/>
    </source>
</evidence>
<evidence type="ECO:0000259" key="24">
    <source>
        <dbReference type="PROSITE" id="PS50025"/>
    </source>
</evidence>
<feature type="disulfide bond" evidence="21">
    <location>
        <begin position="1240"/>
        <end position="1250"/>
    </location>
</feature>
<evidence type="ECO:0000256" key="7">
    <source>
        <dbReference type="ARBA" id="ARBA00022536"/>
    </source>
</evidence>
<dbReference type="SUPFAM" id="SSF57196">
    <property type="entry name" value="EGF/Laminin"/>
    <property type="match status" value="12"/>
</dbReference>
<dbReference type="GeneID" id="100738148"/>
<feature type="domain" description="EGF-like" evidence="25">
    <location>
        <begin position="366"/>
        <end position="402"/>
    </location>
</feature>
<dbReference type="FunFam" id="2.10.25.10:FF:000208">
    <property type="entry name" value="Crumbs 2, cell polarity complex component"/>
    <property type="match status" value="1"/>
</dbReference>
<dbReference type="GO" id="GO:0010467">
    <property type="term" value="P:gene expression"/>
    <property type="evidence" value="ECO:0007669"/>
    <property type="project" value="Ensembl"/>
</dbReference>
<dbReference type="Pfam" id="PF12661">
    <property type="entry name" value="hEGF"/>
    <property type="match status" value="3"/>
</dbReference>
<dbReference type="GO" id="GO:0010001">
    <property type="term" value="P:glial cell differentiation"/>
    <property type="evidence" value="ECO:0007669"/>
    <property type="project" value="Ensembl"/>
</dbReference>
<feature type="disulfide bond" evidence="21">
    <location>
        <begin position="972"/>
        <end position="981"/>
    </location>
</feature>
<feature type="domain" description="EGF-like" evidence="25">
    <location>
        <begin position="175"/>
        <end position="211"/>
    </location>
</feature>
<evidence type="ECO:0000256" key="19">
    <source>
        <dbReference type="ARBA" id="ARBA00061979"/>
    </source>
</evidence>
<dbReference type="FunFam" id="2.60.120.200:FF:000090">
    <property type="entry name" value="Crumbs cell polarity complex component 1"/>
    <property type="match status" value="1"/>
</dbReference>
<dbReference type="GO" id="GO:0045197">
    <property type="term" value="P:establishment or maintenance of epithelial cell apical/basal polarity"/>
    <property type="evidence" value="ECO:0000318"/>
    <property type="project" value="GO_Central"/>
</dbReference>
<dbReference type="PRINTS" id="PR00010">
    <property type="entry name" value="EGFBLOOD"/>
</dbReference>
<dbReference type="InterPro" id="IPR013320">
    <property type="entry name" value="ConA-like_dom_sf"/>
</dbReference>
<feature type="domain" description="EGF-like" evidence="25">
    <location>
        <begin position="404"/>
        <end position="458"/>
    </location>
</feature>
<feature type="disulfide bond" evidence="21">
    <location>
        <begin position="1343"/>
        <end position="1352"/>
    </location>
</feature>
<evidence type="ECO:0000313" key="26">
    <source>
        <dbReference type="Ensembl" id="ENSSSCP00000011618.3"/>
    </source>
</evidence>
<dbReference type="CDD" id="cd00054">
    <property type="entry name" value="EGF_CA"/>
    <property type="match status" value="12"/>
</dbReference>
<dbReference type="GO" id="GO:0071482">
    <property type="term" value="P:cellular response to light stimulus"/>
    <property type="evidence" value="ECO:0007669"/>
    <property type="project" value="Ensembl"/>
</dbReference>
<protein>
    <recommendedName>
        <fullName evidence="20">Protein crumbs homolog 1</fullName>
    </recommendedName>
</protein>
<dbReference type="GO" id="GO:0005576">
    <property type="term" value="C:extracellular region"/>
    <property type="evidence" value="ECO:0007669"/>
    <property type="project" value="UniProtKB-SubCell"/>
</dbReference>
<dbReference type="PROSITE" id="PS01186">
    <property type="entry name" value="EGF_2"/>
    <property type="match status" value="10"/>
</dbReference>
<feature type="disulfide bond" evidence="21">
    <location>
        <begin position="201"/>
        <end position="210"/>
    </location>
</feature>
<feature type="disulfide bond" evidence="21">
    <location>
        <begin position="757"/>
        <end position="766"/>
    </location>
</feature>
<evidence type="ECO:0000256" key="16">
    <source>
        <dbReference type="ARBA" id="ARBA00023273"/>
    </source>
</evidence>
<reference evidence="27" key="1">
    <citation type="submission" date="2009-11" db="EMBL/GenBank/DDBJ databases">
        <authorList>
            <consortium name="Porcine genome sequencing project"/>
        </authorList>
    </citation>
    <scope>NUCLEOTIDE SEQUENCE [LARGE SCALE GENOMIC DNA]</scope>
    <source>
        <strain evidence="27">Duroc</strain>
    </source>
</reference>
<feature type="disulfide bond" evidence="21">
    <location>
        <begin position="392"/>
        <end position="401"/>
    </location>
</feature>
<evidence type="ECO:0000313" key="28">
    <source>
        <dbReference type="VGNC" id="VGNC:96002"/>
    </source>
</evidence>
<dbReference type="PROSITE" id="PS01187">
    <property type="entry name" value="EGF_CA"/>
    <property type="match status" value="3"/>
</dbReference>
<dbReference type="GO" id="GO:0035003">
    <property type="term" value="C:subapical complex"/>
    <property type="evidence" value="ECO:0007669"/>
    <property type="project" value="Ensembl"/>
</dbReference>
<feature type="domain" description="EGF-like" evidence="25">
    <location>
        <begin position="251"/>
        <end position="287"/>
    </location>
</feature>
<reference evidence="26" key="3">
    <citation type="submission" date="2025-08" db="UniProtKB">
        <authorList>
            <consortium name="Ensembl"/>
        </authorList>
    </citation>
    <scope>IDENTIFICATION</scope>
</reference>
<dbReference type="FunFam" id="2.10.25.10:FF:000252">
    <property type="entry name" value="Crumbs homolog 1 (Drosophila)"/>
    <property type="match status" value="1"/>
</dbReference>
<dbReference type="RefSeq" id="XP_020920141.1">
    <property type="nucleotide sequence ID" value="XM_021064482.1"/>
</dbReference>
<dbReference type="GO" id="GO:0007009">
    <property type="term" value="P:plasma membrane organization"/>
    <property type="evidence" value="ECO:0007669"/>
    <property type="project" value="Ensembl"/>
</dbReference>
<feature type="domain" description="EGF-like" evidence="25">
    <location>
        <begin position="731"/>
        <end position="767"/>
    </location>
</feature>
<evidence type="ECO:0000256" key="13">
    <source>
        <dbReference type="ARBA" id="ARBA00023136"/>
    </source>
</evidence>
<keyword evidence="15" id="KW-0325">Glycoprotein</keyword>
<feature type="disulfide bond" evidence="21">
    <location>
        <begin position="1224"/>
        <end position="1233"/>
    </location>
</feature>
<evidence type="ECO:0000256" key="20">
    <source>
        <dbReference type="ARBA" id="ARBA00072403"/>
    </source>
</evidence>
<feature type="disulfide bond" evidence="21">
    <location>
        <begin position="315"/>
        <end position="324"/>
    </location>
</feature>
<feature type="disulfide bond" evidence="21">
    <location>
        <begin position="1299"/>
        <end position="1308"/>
    </location>
</feature>
<dbReference type="InterPro" id="IPR009030">
    <property type="entry name" value="Growth_fac_rcpt_cys_sf"/>
</dbReference>
<keyword evidence="13 23" id="KW-0472">Membrane</keyword>
<dbReference type="FunCoup" id="F1S5G9">
    <property type="interactions" value="592"/>
</dbReference>
<evidence type="ECO:0000256" key="4">
    <source>
        <dbReference type="ARBA" id="ARBA00004613"/>
    </source>
</evidence>
<feature type="domain" description="EGF-like" evidence="25">
    <location>
        <begin position="1236"/>
        <end position="1271"/>
    </location>
</feature>
<feature type="domain" description="EGF-like" evidence="25">
    <location>
        <begin position="983"/>
        <end position="1019"/>
    </location>
</feature>
<proteinExistence type="inferred from homology"/>
<feature type="domain" description="EGF-like" evidence="25">
    <location>
        <begin position="327"/>
        <end position="364"/>
    </location>
</feature>
<feature type="domain" description="EGF-like" evidence="25">
    <location>
        <begin position="504"/>
        <end position="544"/>
    </location>
</feature>
<keyword evidence="11" id="KW-0106">Calcium</keyword>
<dbReference type="FunFam" id="2.10.25.10:FF:000413">
    <property type="entry name" value="Crumbs cell polarity complex component 1"/>
    <property type="match status" value="1"/>
</dbReference>
<feature type="domain" description="Laminin G" evidence="24">
    <location>
        <begin position="546"/>
        <end position="729"/>
    </location>
</feature>
<dbReference type="STRING" id="9823.ENSSSCP00000011618"/>
<dbReference type="GO" id="GO:0005886">
    <property type="term" value="C:plasma membrane"/>
    <property type="evidence" value="ECO:0000318"/>
    <property type="project" value="GO_Central"/>
</dbReference>
<feature type="disulfide bond" evidence="21">
    <location>
        <begin position="534"/>
        <end position="543"/>
    </location>
</feature>
<dbReference type="FunFam" id="2.60.120.200:FF:000055">
    <property type="entry name" value="Crumbs cell polarity complex component 1"/>
    <property type="match status" value="1"/>
</dbReference>
<keyword evidence="14 21" id="KW-1015">Disulfide bond</keyword>
<evidence type="ECO:0000256" key="5">
    <source>
        <dbReference type="ARBA" id="ARBA00022475"/>
    </source>
</evidence>
<evidence type="ECO:0000256" key="18">
    <source>
        <dbReference type="ARBA" id="ARBA00060989"/>
    </source>
</evidence>
<feature type="disulfide bond" evidence="21">
    <location>
        <begin position="277"/>
        <end position="286"/>
    </location>
</feature>
<dbReference type="GO" id="GO:0061159">
    <property type="term" value="P:establishment of bipolar cell polarity involved in cell morphogenesis"/>
    <property type="evidence" value="ECO:0007669"/>
    <property type="project" value="Ensembl"/>
</dbReference>
<evidence type="ECO:0000256" key="23">
    <source>
        <dbReference type="SAM" id="Phobius"/>
    </source>
</evidence>
<dbReference type="InterPro" id="IPR001881">
    <property type="entry name" value="EGF-like_Ca-bd_dom"/>
</dbReference>
<dbReference type="GO" id="GO:0062139">
    <property type="term" value="P:camera-type eye photoreceptor cell development"/>
    <property type="evidence" value="ECO:0007669"/>
    <property type="project" value="Ensembl"/>
</dbReference>
<dbReference type="GO" id="GO:0001750">
    <property type="term" value="C:photoreceptor outer segment"/>
    <property type="evidence" value="ECO:0007669"/>
    <property type="project" value="UniProtKB-SubCell"/>
</dbReference>
<dbReference type="GO" id="GO:0032991">
    <property type="term" value="C:protein-containing complex"/>
    <property type="evidence" value="ECO:0000318"/>
    <property type="project" value="GO_Central"/>
</dbReference>
<dbReference type="FunFam" id="2.10.25.10:FF:000348">
    <property type="entry name" value="Crumbs 1, cell polarity complex component"/>
    <property type="match status" value="1"/>
</dbReference>
<feature type="disulfide bond" evidence="21">
    <location>
        <begin position="144"/>
        <end position="161"/>
    </location>
</feature>
<reference evidence="26" key="2">
    <citation type="journal article" date="2020" name="Gigascience">
        <title>An improved pig reference genome sequence to enable pig genetics and genomics research.</title>
        <authorList>
            <person name="Warr A."/>
            <person name="Affara N."/>
            <person name="Aken B."/>
            <person name="Beiki H."/>
            <person name="Bickhart D.M."/>
            <person name="Billis K."/>
            <person name="Chow W."/>
            <person name="Eory L."/>
            <person name="Finlayson H.A."/>
            <person name="Flicek P."/>
            <person name="Giron C.G."/>
            <person name="Griffin D.K."/>
            <person name="Hall R."/>
            <person name="Hannum G."/>
            <person name="Hourlier T."/>
            <person name="Howe K."/>
            <person name="Hume D.A."/>
            <person name="Izuogu O."/>
            <person name="Kim K."/>
            <person name="Koren S."/>
            <person name="Liu H."/>
            <person name="Manchanda N."/>
            <person name="Martin F.J."/>
            <person name="Nonneman D.J."/>
            <person name="O'Connor R.E."/>
            <person name="Phillippy A.M."/>
            <person name="Rohrer G.A."/>
            <person name="Rosen B.D."/>
            <person name="Rund L.A."/>
            <person name="Sargent C.A."/>
            <person name="Schook L.B."/>
            <person name="Schroeder S.G."/>
            <person name="Schwartz A.S."/>
            <person name="Skinner B.M."/>
            <person name="Talbot R."/>
            <person name="Tseng E."/>
            <person name="Tuggle C.K."/>
            <person name="Watson M."/>
            <person name="Smith T.P.L."/>
            <person name="Archibald A.L."/>
        </authorList>
    </citation>
    <scope>NUCLEOTIDE SEQUENCE [LARGE SCALE GENOMIC DNA]</scope>
    <source>
        <strain evidence="26">Duroc</strain>
    </source>
</reference>
<dbReference type="eggNOG" id="KOG1217">
    <property type="taxonomic scope" value="Eukaryota"/>
</dbReference>
<dbReference type="InParanoid" id="F1S5G9"/>
<feature type="domain" description="EGF-like" evidence="25">
    <location>
        <begin position="135"/>
        <end position="173"/>
    </location>
</feature>
<dbReference type="SMART" id="SM00179">
    <property type="entry name" value="EGF_CA"/>
    <property type="match status" value="16"/>
</dbReference>
<keyword evidence="27" id="KW-1185">Reference proteome</keyword>
<dbReference type="FunFam" id="2.60.120.200:FF:000081">
    <property type="entry name" value="Crumbs 1, cell polarity complex component"/>
    <property type="match status" value="1"/>
</dbReference>
<keyword evidence="5" id="KW-1003">Cell membrane</keyword>
<dbReference type="OrthoDB" id="283575at2759"/>
<evidence type="ECO:0000256" key="15">
    <source>
        <dbReference type="ARBA" id="ARBA00023180"/>
    </source>
</evidence>
<dbReference type="Pfam" id="PF07645">
    <property type="entry name" value="EGF_CA"/>
    <property type="match status" value="1"/>
</dbReference>
<dbReference type="FunFam" id="2.10.25.10:FF:000327">
    <property type="entry name" value="neurogenic locus notch homolog protein 4"/>
    <property type="match status" value="1"/>
</dbReference>
<evidence type="ECO:0000256" key="9">
    <source>
        <dbReference type="ARBA" id="ARBA00022729"/>
    </source>
</evidence>
<evidence type="ECO:0000256" key="8">
    <source>
        <dbReference type="ARBA" id="ARBA00022692"/>
    </source>
</evidence>
<keyword evidence="9" id="KW-0732">Signal</keyword>
<dbReference type="Ensembl" id="ENSSSCT00000011925.4">
    <property type="protein sequence ID" value="ENSSSCP00000011618.3"/>
    <property type="gene ID" value="ENSSSCG00000021897.4"/>
</dbReference>
<comment type="function">
    <text evidence="17">Plays a role in photoreceptor morphogenesis in the retina. May maintain cell polarization and adhesion.</text>
</comment>
<dbReference type="GO" id="GO:0001974">
    <property type="term" value="P:blood vessel remodeling"/>
    <property type="evidence" value="ECO:0007669"/>
    <property type="project" value="Ensembl"/>
</dbReference>
<dbReference type="Pfam" id="PF02210">
    <property type="entry name" value="Laminin_G_2"/>
    <property type="match status" value="3"/>
</dbReference>
<dbReference type="GeneTree" id="ENSGT00940000155152"/>
<dbReference type="KEGG" id="ssc:100738148"/>
<dbReference type="GO" id="GO:0010842">
    <property type="term" value="P:retina layer formation"/>
    <property type="evidence" value="ECO:0007669"/>
    <property type="project" value="Ensembl"/>
</dbReference>
<evidence type="ECO:0000256" key="21">
    <source>
        <dbReference type="PROSITE-ProRule" id="PRU00076"/>
    </source>
</evidence>
<dbReference type="PROSITE" id="PS50025">
    <property type="entry name" value="LAM_G_DOMAIN"/>
    <property type="match status" value="3"/>
</dbReference>
<comment type="subunit">
    <text evidence="19">Component of a complex composed of PALS1, CRB1 and EPB41L5. Within the complex, interacts (via intracellular domain) with PALS1 and EPB41L5 (via FERM domain). Forms a complex with MPP4 and PALS1. Interacts with MPDZ/MUPP1 and MPP4.</text>
</comment>
<feature type="compositionally biased region" description="Basic residues" evidence="22">
    <location>
        <begin position="28"/>
        <end position="38"/>
    </location>
</feature>
<dbReference type="GO" id="GO:0097386">
    <property type="term" value="C:glial cell projection"/>
    <property type="evidence" value="ECO:0007669"/>
    <property type="project" value="Ensembl"/>
</dbReference>
<dbReference type="Proteomes" id="UP000008227">
    <property type="component" value="Chromosome 10"/>
</dbReference>
<feature type="domain" description="EGF-like" evidence="25">
    <location>
        <begin position="460"/>
        <end position="502"/>
    </location>
</feature>
<comment type="caution">
    <text evidence="21">Lacks conserved residue(s) required for the propagation of feature annotation.</text>
</comment>
<dbReference type="PROSITE" id="PS50026">
    <property type="entry name" value="EGF_3"/>
    <property type="match status" value="18"/>
</dbReference>
<dbReference type="FunFam" id="2.10.25.10:FF:000517">
    <property type="entry name" value="Crumbs 1, cell polarity complex component"/>
    <property type="match status" value="1"/>
</dbReference>
<keyword evidence="10" id="KW-0677">Repeat</keyword>
<dbReference type="GO" id="GO:0005902">
    <property type="term" value="C:microvillus"/>
    <property type="evidence" value="ECO:0007669"/>
    <property type="project" value="Ensembl"/>
</dbReference>
<comment type="subcellular location">
    <subcellularLocation>
        <location evidence="1">Apical cell membrane</location>
        <topology evidence="1">Single-pass type I membrane protein</topology>
    </subcellularLocation>
    <subcellularLocation>
        <location evidence="3">Cell projection</location>
        <location evidence="3">Cilium</location>
        <location evidence="3">Photoreceptor outer segment</location>
    </subcellularLocation>
    <subcellularLocation>
        <location evidence="2">Photoreceptor inner segment</location>
    </subcellularLocation>
    <subcellularLocation>
        <location evidence="4">Secreted</location>
    </subcellularLocation>
</comment>
<dbReference type="InterPro" id="IPR000152">
    <property type="entry name" value="EGF-type_Asp/Asn_hydroxyl_site"/>
</dbReference>
<keyword evidence="7 21" id="KW-0245">EGF-like domain</keyword>
<dbReference type="PANTHER" id="PTHR24049:SF1">
    <property type="entry name" value="PROTEIN CRUMBS HOMOLOG 1"/>
    <property type="match status" value="1"/>
</dbReference>
<evidence type="ECO:0000313" key="27">
    <source>
        <dbReference type="Proteomes" id="UP000008227"/>
    </source>
</evidence>
<comment type="similarity">
    <text evidence="18">Belongs to the Crumbs protein family.</text>
</comment>
<dbReference type="InterPro" id="IPR013032">
    <property type="entry name" value="EGF-like_CS"/>
</dbReference>
<organism evidence="26 27">
    <name type="scientific">Sus scrofa</name>
    <name type="common">Pig</name>
    <dbReference type="NCBI Taxonomy" id="9823"/>
    <lineage>
        <taxon>Eukaryota</taxon>
        <taxon>Metazoa</taxon>
        <taxon>Chordata</taxon>
        <taxon>Craniata</taxon>
        <taxon>Vertebrata</taxon>
        <taxon>Euteleostomi</taxon>
        <taxon>Mammalia</taxon>
        <taxon>Eutheria</taxon>
        <taxon>Laurasiatheria</taxon>
        <taxon>Artiodactyla</taxon>
        <taxon>Suina</taxon>
        <taxon>Suidae</taxon>
        <taxon>Sus</taxon>
    </lineage>
</organism>
<dbReference type="GO" id="GO:0005509">
    <property type="term" value="F:calcium ion binding"/>
    <property type="evidence" value="ECO:0007669"/>
    <property type="project" value="InterPro"/>
</dbReference>
<dbReference type="GO" id="GO:0035845">
    <property type="term" value="P:photoreceptor cell outer segment organization"/>
    <property type="evidence" value="ECO:0007669"/>
    <property type="project" value="Ensembl"/>
</dbReference>
<feature type="domain" description="EGF-like" evidence="25">
    <location>
        <begin position="289"/>
        <end position="325"/>
    </location>
</feature>
<dbReference type="GO" id="GO:0016324">
    <property type="term" value="C:apical plasma membrane"/>
    <property type="evidence" value="ECO:0007669"/>
    <property type="project" value="UniProtKB-SubCell"/>
</dbReference>
<dbReference type="FunFam" id="2.10.25.10:FF:000274">
    <property type="entry name" value="Crumbs cell polarity complex component 1"/>
    <property type="match status" value="1"/>
</dbReference>
<feature type="domain" description="Laminin G" evidence="24">
    <location>
        <begin position="1009"/>
        <end position="1196"/>
    </location>
</feature>
<evidence type="ECO:0000256" key="6">
    <source>
        <dbReference type="ARBA" id="ARBA00022525"/>
    </source>
</evidence>
<keyword evidence="12 23" id="KW-1133">Transmembrane helix</keyword>
<feature type="domain" description="Laminin G" evidence="24">
    <location>
        <begin position="773"/>
        <end position="944"/>
    </location>
</feature>
<evidence type="ECO:0000256" key="2">
    <source>
        <dbReference type="ARBA" id="ARBA00004437"/>
    </source>
</evidence>
<evidence type="ECO:0000256" key="1">
    <source>
        <dbReference type="ARBA" id="ARBA00004247"/>
    </source>
</evidence>
<keyword evidence="6" id="KW-0964">Secreted</keyword>
<dbReference type="FunFam" id="2.10.25.10:FF:000484">
    <property type="entry name" value="Crumbs 1, cell polarity complex component"/>
    <property type="match status" value="1"/>
</dbReference>
<dbReference type="FunFam" id="2.10.25.10:FF:000039">
    <property type="entry name" value="Crumbs cell polarity complex component 1"/>
    <property type="match status" value="2"/>
</dbReference>
<feature type="domain" description="EGF-like" evidence="25">
    <location>
        <begin position="1198"/>
        <end position="1234"/>
    </location>
</feature>
<dbReference type="GO" id="GO:0007157">
    <property type="term" value="P:heterophilic cell-cell adhesion via plasma membrane cell adhesion molecules"/>
    <property type="evidence" value="ECO:0000318"/>
    <property type="project" value="GO_Central"/>
</dbReference>
<dbReference type="SMART" id="SM00282">
    <property type="entry name" value="LamG"/>
    <property type="match status" value="3"/>
</dbReference>
<name>F1S5G9_PIG</name>
<feature type="transmembrane region" description="Helical" evidence="23">
    <location>
        <begin position="1402"/>
        <end position="1426"/>
    </location>
</feature>
<dbReference type="PANTHER" id="PTHR24049">
    <property type="entry name" value="CRUMBS FAMILY MEMBER"/>
    <property type="match status" value="1"/>
</dbReference>
<dbReference type="SMART" id="SM00181">
    <property type="entry name" value="EGF"/>
    <property type="match status" value="18"/>
</dbReference>
<gene>
    <name evidence="26 28" type="primary">CRB1</name>
</gene>
<feature type="domain" description="EGF-like" evidence="25">
    <location>
        <begin position="946"/>
        <end position="982"/>
    </location>
</feature>
<dbReference type="GO" id="GO:0045494">
    <property type="term" value="P:photoreceptor cell maintenance"/>
    <property type="evidence" value="ECO:0007669"/>
    <property type="project" value="Ensembl"/>
</dbReference>
<dbReference type="FunFam" id="2.10.25.10:FF:000123">
    <property type="entry name" value="Crumbs homolog 1 (Drosophila)"/>
    <property type="match status" value="4"/>
</dbReference>
<dbReference type="CDD" id="cd00110">
    <property type="entry name" value="LamG"/>
    <property type="match status" value="3"/>
</dbReference>
<dbReference type="PaxDb" id="9823-ENSSSCP00000011618"/>
<dbReference type="InterPro" id="IPR018097">
    <property type="entry name" value="EGF_Ca-bd_CS"/>
</dbReference>
<feature type="domain" description="EGF-like" evidence="25">
    <location>
        <begin position="1314"/>
        <end position="1353"/>
    </location>
</feature>
<evidence type="ECO:0000256" key="11">
    <source>
        <dbReference type="ARBA" id="ARBA00022837"/>
    </source>
</evidence>
<dbReference type="InterPro" id="IPR001791">
    <property type="entry name" value="Laminin_G"/>
</dbReference>
<feature type="domain" description="EGF-like" evidence="25">
    <location>
        <begin position="1273"/>
        <end position="1309"/>
    </location>
</feature>
<reference evidence="26" key="4">
    <citation type="submission" date="2025-09" db="UniProtKB">
        <authorList>
            <consortium name="Ensembl"/>
        </authorList>
    </citation>
    <scope>IDENTIFICATION</scope>
</reference>
<dbReference type="FunFam" id="2.10.25.10:FF:000400">
    <property type="entry name" value="Crumbs cell polarity complex component 1"/>
    <property type="match status" value="1"/>
</dbReference>
<dbReference type="ExpressionAtlas" id="F1S5G9">
    <property type="expression patterns" value="baseline and differential"/>
</dbReference>
<accession>F1S5G9</accession>
<dbReference type="HOGENOM" id="CLU_391592_0_0_1"/>
<sequence>MLRDTTALGIVVGVPVVLHEELPEKKGQRWPRGSRRHTPLSEQAGWGARRDQTTSSRSEHVRCETMALRTALHLLTVCLSLSLLISIKNSFCNRNDTKCRSNSCPNNSTCKNFSKDNSCHCSDTAINLDKDCDDEKDPCFSSPCPGNATCVSTPGERRFLCTCPPGYSGATCDTVVSFCGTNSCQHGGICGQDPVHPVCICPAGYAGRFCELDHDECGSSPCRNGAMCQDGINGYSCFCVPGYQGRHCDLEVDECVSDPCKNEATCLNEIGRYTCLCPHNYSGVNCELEVEECWSQPCLNGATCRDAAGSYACDCAPGFLGDRCELDTDECASGPCLHGGLCMDGANSYSCNCTGSGFTGTRCETLMLPCWSKPCHNNATCEDGTDNYTCHCWPGYTGAQCESHVDTCSSNPCLPDGECVELSSEQGRLVQPLSPSSRPEASGYICICPPGRTGIHCEEDLDECSSSPCKNGGTCENLTGNYTCRCLFDSHSGAFFGGRDCSDALLGCTDHPCLSSGLCIPHLRNGQHGFSCLCPPGYTGSLCETVTTLSFEGNGFVWVPSGSVAAKDSGCDVALRFQTVQPTALLLFRGDGDTFLALELLSGYVHVSVQVGHQPKVVLFIAQNASDGEWHSVEVTFAEAVTVALRDDSCTGSCISKAPSPFGSDRSACALQNSFLGGLPEGTIRSLPVDTLPSTPSLVGCLQDIEIGSNPITPESISSGWSLNVKAGCVRKDWCESHPCHHRGRCLNLWLGYQCACYRPYQGRNCRREYVAGRFGQDDALGYAAFHLDKSYGEAFSLSLFVRTRRPTGLLVALENSTFQYVRVWLERGRLAMLTPGSPKLVVNFVLSDGNAHLITLKIKPKKIELQQSSQNLGFISAPTWKLQRGDGIYVGGLPDRQETEASGGFFKGCIQDIRLNNEHLEFFPNSTSRAAHSAVLVNVSQGCPGDNMCEATPCHNGGVCYSLWDDFFCSCPAHTAGKACDEVRWCELSPCPPSAQCQEVPRGFECIANAVFTGQSSEIVFRSNGNITRDLTNITFGFRTRDANMTILQAEKEPEFLHVSIRESRLLFHLQSGNGVHMLSLASLQPVNDGLWHHVTLSMTDPRAQASRWQMEVDHPAPLVTSAVAAGSLDFLKDDIDIHVGGQATDNTQGLRGCLSTIDISGIHLSYFENVPGFMNKPQEEQFLKISKNPVVTGCLPFNACNSNPCSHGGRCEDMYRSYHCTCPGGWSGTHCELDVDECLSNPCFHGNCSDSVAAYHCTCEPGYTGVHCEAVTDNCQNHQCANGATCISDDKGYSCHCPGNVTGTLCRRASSPSAVCGKEKNFTCYNGGNCTESQGELQCTCRPGFTGEWCERDVDECASNPCLHGGQCHDLPNKFQCVCDVAFAGARCELDLAEDLLSEVFAAIGAVTLALLLILFLAVVASVVTANKRATQGSYSPSRQEKDGSRVEMWSAMAPPAMERLI</sequence>
<dbReference type="SMR" id="F1S5G9"/>
<evidence type="ECO:0000256" key="22">
    <source>
        <dbReference type="SAM" id="MobiDB-lite"/>
    </source>
</evidence>
<keyword evidence="8 23" id="KW-0812">Transmembrane</keyword>
<dbReference type="GO" id="GO:0050908">
    <property type="term" value="P:detection of light stimulus involved in visual perception"/>
    <property type="evidence" value="ECO:0007669"/>
    <property type="project" value="Ensembl"/>
</dbReference>
<dbReference type="FunFam" id="2.10.25.10:FF:000004">
    <property type="entry name" value="Neurogenic locus notch 1"/>
    <property type="match status" value="1"/>
</dbReference>
<feature type="disulfide bond" evidence="21">
    <location>
        <begin position="163"/>
        <end position="172"/>
    </location>
</feature>
<keyword evidence="16" id="KW-0966">Cell projection</keyword>
<feature type="disulfide bond" evidence="21">
    <location>
        <begin position="239"/>
        <end position="248"/>
    </location>
</feature>
<evidence type="ECO:0000256" key="10">
    <source>
        <dbReference type="ARBA" id="ARBA00022737"/>
    </source>
</evidence>
<dbReference type="PROSITE" id="PS00022">
    <property type="entry name" value="EGF_1"/>
    <property type="match status" value="15"/>
</dbReference>
<dbReference type="CTD" id="23418"/>
<dbReference type="GO" id="GO:0060060">
    <property type="term" value="P:post-embryonic retina morphogenesis in camera-type eye"/>
    <property type="evidence" value="ECO:0007669"/>
    <property type="project" value="Ensembl"/>
</dbReference>
<evidence type="ECO:0000256" key="3">
    <source>
        <dbReference type="ARBA" id="ARBA00004504"/>
    </source>
</evidence>
<dbReference type="GO" id="GO:0008104">
    <property type="term" value="P:intracellular protein localization"/>
    <property type="evidence" value="ECO:0007669"/>
    <property type="project" value="Ensembl"/>
</dbReference>
<dbReference type="Pfam" id="PF00008">
    <property type="entry name" value="EGF"/>
    <property type="match status" value="11"/>
</dbReference>
<dbReference type="InterPro" id="IPR051022">
    <property type="entry name" value="Notch_Cell-Fate_Det"/>
</dbReference>
<dbReference type="SUPFAM" id="SSF57184">
    <property type="entry name" value="Growth factor receptor domain"/>
    <property type="match status" value="1"/>
</dbReference>
<feature type="disulfide bond" evidence="21">
    <location>
        <begin position="448"/>
        <end position="457"/>
    </location>
</feature>
<dbReference type="PeptideAtlas" id="F1S5G9"/>
<feature type="domain" description="EGF-like" evidence="25">
    <location>
        <begin position="1355"/>
        <end position="1391"/>
    </location>
</feature>
<evidence type="ECO:0000259" key="25">
    <source>
        <dbReference type="PROSITE" id="PS50026"/>
    </source>
</evidence>
<feature type="domain" description="EGF-like" evidence="25">
    <location>
        <begin position="213"/>
        <end position="249"/>
    </location>
</feature>
<feature type="disulfide bond" evidence="21">
    <location>
        <begin position="1261"/>
        <end position="1270"/>
    </location>
</feature>
<dbReference type="InterPro" id="IPR049883">
    <property type="entry name" value="NOTCH1_EGF-like"/>
</dbReference>